<comment type="caution">
    <text evidence="1">The sequence shown here is derived from an EMBL/GenBank/DDBJ whole genome shotgun (WGS) entry which is preliminary data.</text>
</comment>
<dbReference type="Proteomes" id="UP001151760">
    <property type="component" value="Unassembled WGS sequence"/>
</dbReference>
<reference evidence="1" key="1">
    <citation type="journal article" date="2022" name="Int. J. Mol. Sci.">
        <title>Draft Genome of Tanacetum Coccineum: Genomic Comparison of Closely Related Tanacetum-Family Plants.</title>
        <authorList>
            <person name="Yamashiro T."/>
            <person name="Shiraishi A."/>
            <person name="Nakayama K."/>
            <person name="Satake H."/>
        </authorList>
    </citation>
    <scope>NUCLEOTIDE SEQUENCE</scope>
</reference>
<protein>
    <submittedName>
        <fullName evidence="1">Uncharacterized protein</fullName>
    </submittedName>
</protein>
<sequence>MKPVIHKVWADDIPKYVVADKDHNCGVGVSSGGTVSFGSGIERCSSLSTIMRNWGGEHLCPGKNFSGQRKQRPYFRRCWRSSGDSFVNGNDFGGVTKFAVVAVYESILVVNDLVASSKAVSWIVLWSAMELVAEMSCVRRSVSGGWASSLVVSRRGGMAAGLALIRAA</sequence>
<gene>
    <name evidence="1" type="ORF">Tco_1092988</name>
</gene>
<proteinExistence type="predicted"/>
<accession>A0ABQ5ICQ4</accession>
<keyword evidence="2" id="KW-1185">Reference proteome</keyword>
<evidence type="ECO:0000313" key="1">
    <source>
        <dbReference type="EMBL" id="GJT97470.1"/>
    </source>
</evidence>
<reference evidence="1" key="2">
    <citation type="submission" date="2022-01" db="EMBL/GenBank/DDBJ databases">
        <authorList>
            <person name="Yamashiro T."/>
            <person name="Shiraishi A."/>
            <person name="Satake H."/>
            <person name="Nakayama K."/>
        </authorList>
    </citation>
    <scope>NUCLEOTIDE SEQUENCE</scope>
</reference>
<name>A0ABQ5ICQ4_9ASTR</name>
<dbReference type="EMBL" id="BQNB010020582">
    <property type="protein sequence ID" value="GJT97470.1"/>
    <property type="molecule type" value="Genomic_DNA"/>
</dbReference>
<evidence type="ECO:0000313" key="2">
    <source>
        <dbReference type="Proteomes" id="UP001151760"/>
    </source>
</evidence>
<organism evidence="1 2">
    <name type="scientific">Tanacetum coccineum</name>
    <dbReference type="NCBI Taxonomy" id="301880"/>
    <lineage>
        <taxon>Eukaryota</taxon>
        <taxon>Viridiplantae</taxon>
        <taxon>Streptophyta</taxon>
        <taxon>Embryophyta</taxon>
        <taxon>Tracheophyta</taxon>
        <taxon>Spermatophyta</taxon>
        <taxon>Magnoliopsida</taxon>
        <taxon>eudicotyledons</taxon>
        <taxon>Gunneridae</taxon>
        <taxon>Pentapetalae</taxon>
        <taxon>asterids</taxon>
        <taxon>campanulids</taxon>
        <taxon>Asterales</taxon>
        <taxon>Asteraceae</taxon>
        <taxon>Asteroideae</taxon>
        <taxon>Anthemideae</taxon>
        <taxon>Anthemidinae</taxon>
        <taxon>Tanacetum</taxon>
    </lineage>
</organism>